<evidence type="ECO:0000313" key="4">
    <source>
        <dbReference type="EMBL" id="OLR94099.1"/>
    </source>
</evidence>
<dbReference type="Proteomes" id="UP000186040">
    <property type="component" value="Unassembled WGS sequence"/>
</dbReference>
<gene>
    <name evidence="4" type="ORF">BJP25_09760</name>
</gene>
<evidence type="ECO:0000256" key="1">
    <source>
        <dbReference type="SAM" id="MobiDB-lite"/>
    </source>
</evidence>
<keyword evidence="2" id="KW-0812">Transmembrane</keyword>
<reference evidence="4 5" key="1">
    <citation type="submission" date="2016-10" db="EMBL/GenBank/DDBJ databases">
        <title>The Draft Genome Sequence of Actinokineospora bangkokensis 44EHWT reveals the biosynthetic pathway of antifungal compounds Thailandins with unusual extender unit butylmalonyl-CoA.</title>
        <authorList>
            <person name="Greule A."/>
            <person name="Intra B."/>
            <person name="Flemming S."/>
            <person name="Rommel M.G."/>
            <person name="Panbangred W."/>
            <person name="Bechthold A."/>
        </authorList>
    </citation>
    <scope>NUCLEOTIDE SEQUENCE [LARGE SCALE GENOMIC DNA]</scope>
    <source>
        <strain evidence="4 5">44EHW</strain>
    </source>
</reference>
<dbReference type="EMBL" id="MKQR01000007">
    <property type="protein sequence ID" value="OLR94099.1"/>
    <property type="molecule type" value="Genomic_DNA"/>
</dbReference>
<dbReference type="InterPro" id="IPR058330">
    <property type="entry name" value="DUF8017"/>
</dbReference>
<feature type="region of interest" description="Disordered" evidence="1">
    <location>
        <begin position="1"/>
        <end position="45"/>
    </location>
</feature>
<proteinExistence type="predicted"/>
<keyword evidence="5" id="KW-1185">Reference proteome</keyword>
<feature type="transmembrane region" description="Helical" evidence="2">
    <location>
        <begin position="49"/>
        <end position="70"/>
    </location>
</feature>
<protein>
    <recommendedName>
        <fullName evidence="3">DUF8017 domain-containing protein</fullName>
    </recommendedName>
</protein>
<accession>A0A1Q9LQ00</accession>
<evidence type="ECO:0000259" key="3">
    <source>
        <dbReference type="Pfam" id="PF26056"/>
    </source>
</evidence>
<keyword evidence="2" id="KW-0472">Membrane</keyword>
<organism evidence="4 5">
    <name type="scientific">Actinokineospora bangkokensis</name>
    <dbReference type="NCBI Taxonomy" id="1193682"/>
    <lineage>
        <taxon>Bacteria</taxon>
        <taxon>Bacillati</taxon>
        <taxon>Actinomycetota</taxon>
        <taxon>Actinomycetes</taxon>
        <taxon>Pseudonocardiales</taxon>
        <taxon>Pseudonocardiaceae</taxon>
        <taxon>Actinokineospora</taxon>
    </lineage>
</organism>
<comment type="caution">
    <text evidence="4">The sequence shown here is derived from an EMBL/GenBank/DDBJ whole genome shotgun (WGS) entry which is preliminary data.</text>
</comment>
<feature type="compositionally biased region" description="Low complexity" evidence="1">
    <location>
        <begin position="1"/>
        <end position="37"/>
    </location>
</feature>
<dbReference type="AlphaFoldDB" id="A0A1Q9LQ00"/>
<feature type="region of interest" description="Disordered" evidence="1">
    <location>
        <begin position="77"/>
        <end position="111"/>
    </location>
</feature>
<sequence length="305" mass="31915">MDPNTGQPVPYQQPGYPQGGYPQQQGGYQGFGMYQQPPGQPPRKSRTPWVIAAVVVLVLAIGGVGALIYFNQDEDQPVAGPPTSSSAPTSAPSTQKSTSTSKKPSTSSTPTQVEDILVDSVVTGWQGVLSYKENVAYDVPKDWVVETPGTIVGFEDNNGKPVAVMHGVTTYKEDACTSVKGSYRGHAGFVTAGTTEPERAATNGVKLFADAAALNPDGTTAPVQAEAAKPTKVNAGKVDAFIATAVLTVNQPGECPSPSVLFTAVAFKNGANTALFMMYQDQGVSDALPTESAEKIVQSIRPYQG</sequence>
<evidence type="ECO:0000313" key="5">
    <source>
        <dbReference type="Proteomes" id="UP000186040"/>
    </source>
</evidence>
<feature type="domain" description="DUF8017" evidence="3">
    <location>
        <begin position="119"/>
        <end position="304"/>
    </location>
</feature>
<evidence type="ECO:0000256" key="2">
    <source>
        <dbReference type="SAM" id="Phobius"/>
    </source>
</evidence>
<dbReference type="STRING" id="1193682.BJP25_09760"/>
<keyword evidence="2" id="KW-1133">Transmembrane helix</keyword>
<name>A0A1Q9LQ00_9PSEU</name>
<feature type="compositionally biased region" description="Low complexity" evidence="1">
    <location>
        <begin position="81"/>
        <end position="111"/>
    </location>
</feature>
<dbReference type="Pfam" id="PF26056">
    <property type="entry name" value="DUF8017"/>
    <property type="match status" value="1"/>
</dbReference>